<protein>
    <submittedName>
        <fullName evidence="4">Uncharacterized protein</fullName>
    </submittedName>
</protein>
<evidence type="ECO:0000256" key="2">
    <source>
        <dbReference type="SAM" id="Phobius"/>
    </source>
</evidence>
<feature type="transmembrane region" description="Helical" evidence="2">
    <location>
        <begin position="1442"/>
        <end position="1462"/>
    </location>
</feature>
<comment type="caution">
    <text evidence="4">The sequence shown here is derived from an EMBL/GenBank/DDBJ whole genome shotgun (WGS) entry which is preliminary data.</text>
</comment>
<keyword evidence="2" id="KW-0812">Transmembrane</keyword>
<sequence length="1540" mass="165370">MNMMIFSILLIFFTTCEEVDYLRNIEDVLIAVVDPKDGSDMNQCNETNPCKTLKSTYVRAQAKKVTLNIDGDEAFEEDVNINQKEMHVVSTGLMRTLIIPSFEWNVYLYQISTKASFTEIGIMTSSNQKHTTTIFQLNPGSDVRVTDCSLKGTGESPGRVSLVRSNGGKAILDKVSIYGFMNRNGNLGGFYVTGKSDIRVSNVDINGLMVEGESSFVTFDSSGTLVFQNITIGNLSSNGGHNAYVYKIVSNTAESNLTLDNITISGESKKTFSGGLIDAHRVQVSCLTMSNMKGSDFVLGKSNTAFFSSRSGSTQRIESAKISNVTLTGYGLIIGIDHGSMSVVGCEFSHMVATGDEAIIFVNRGSLTLSRTGFDVIRSEHHSGSAIKLFKGKDCRIESSSFTRCSSFEQDMLKLFKGGGAIATFKSPSLHVSNSTFSECKSSIAGGAICVSELPTLSIAQSSFLSCSSPIGGAIASMFDKDTSGNTTLTDVQGTSCEAELQGGFMHMGFTSKLTVSNSVFSLCSSKGEGGVFSLNSQTGTGNQMRNVSFVTNTARQGSGSDINDVGRQSQNVWTSSSFVGCSSSSSKPAFVASGKSLDSLFTAHVVVLTEFYIDEKGEDTETCGTIESPCLTSSRGFDQKLAKTTLFYGSGTYGSSKRIIVQKQVVLSSHKEQATLKTLSGKDECLFALQNSKMSLSKLKLVAWSLDGSSSGLVIVEKTSTLTLSSCVLSALSSSPLFSSLITLTNADSVLVASNSSFCDVVFESTLKSRLACLVSNSDDVKLSNCTFLNITSPKSTRGVGIDATLSNSAHFSVVDTSFTSCSSDAVKGRGGAILVDVSSGSANLSFSGVVFKNNSAGHGRDVFIVSPVIASLPFKSIFGFDWKSDSFDKVNALCGAKTIEDESILDLMSFLFIKHLSTVHISSSKGQSILSCGTVEIPCPTLDSVKEGEFEKGITLLVESTTCSTPTTFRRIKMKPQESKDGKQGVVIFAQSNTATPDGSLLTTTESSEFSEIQFKIGSVTFTSSFCVSSHGSLTLSRCSLESSEEYSERTTNIAFLTTQNCTVNIKSFSANRFVFTGKTPILNFGDPTTAKPTTHLSDLKFVDITTANTSFISFTSKGGFHTTISLSDCSFDTLTVSKACVDVKTETNKDEGRISLQINAMNFANTSYPLPFHGMLLSVVNAECNISNTSFIGRLSTQMHPPDCTWTSSGILLEDTVSKLNNVDFITLSDGALFIRGGKITMNNCVFKGNNPRFELFPDFRRNIHVSAGGNLTITSIRDGDGSDHSDAWITTSLDSLLSVPRSVRDPFFTPILKGFSINKINDRDEYAVVAEGLHFAPCGMWLAVITQESKVSLITTYGPFNDFDSDAVASVRVPVSVLSGKGKKISLALLAGEYLAIPIEMKDITQSIVVKLPSDKFPSKHASIGDNLSSVTGRTVTILAFGAVLLVIIVAIVAVVAYRISRQKITLPEGMRTATGEKRIHRKGVQEAVSRMEKQIEMDDELQLDGPDHHSQSKQVPHFTPPSEIPPLAQPPDESS</sequence>
<dbReference type="SUPFAM" id="SSF51126">
    <property type="entry name" value="Pectin lyase-like"/>
    <property type="match status" value="3"/>
</dbReference>
<evidence type="ECO:0000256" key="1">
    <source>
        <dbReference type="SAM" id="MobiDB-lite"/>
    </source>
</evidence>
<keyword evidence="3" id="KW-0732">Signal</keyword>
<keyword evidence="2" id="KW-1133">Transmembrane helix</keyword>
<dbReference type="InterPro" id="IPR011050">
    <property type="entry name" value="Pectin_lyase_fold/virulence"/>
</dbReference>
<dbReference type="EMBL" id="JARBJD010000253">
    <property type="protein sequence ID" value="KAK2945612.1"/>
    <property type="molecule type" value="Genomic_DNA"/>
</dbReference>
<feature type="signal peptide" evidence="3">
    <location>
        <begin position="1"/>
        <end position="18"/>
    </location>
</feature>
<dbReference type="Proteomes" id="UP001281761">
    <property type="component" value="Unassembled WGS sequence"/>
</dbReference>
<evidence type="ECO:0000256" key="3">
    <source>
        <dbReference type="SAM" id="SignalP"/>
    </source>
</evidence>
<evidence type="ECO:0000313" key="5">
    <source>
        <dbReference type="Proteomes" id="UP001281761"/>
    </source>
</evidence>
<keyword evidence="5" id="KW-1185">Reference proteome</keyword>
<proteinExistence type="predicted"/>
<feature type="region of interest" description="Disordered" evidence="1">
    <location>
        <begin position="1499"/>
        <end position="1540"/>
    </location>
</feature>
<gene>
    <name evidence="4" type="ORF">BLNAU_19467</name>
</gene>
<feature type="compositionally biased region" description="Pro residues" evidence="1">
    <location>
        <begin position="1523"/>
        <end position="1534"/>
    </location>
</feature>
<name>A0ABQ9X3T9_9EUKA</name>
<reference evidence="4 5" key="1">
    <citation type="journal article" date="2022" name="bioRxiv">
        <title>Genomics of Preaxostyla Flagellates Illuminates Evolutionary Transitions and the Path Towards Mitochondrial Loss.</title>
        <authorList>
            <person name="Novak L.V.F."/>
            <person name="Treitli S.C."/>
            <person name="Pyrih J."/>
            <person name="Halakuc P."/>
            <person name="Pipaliya S.V."/>
            <person name="Vacek V."/>
            <person name="Brzon O."/>
            <person name="Soukal P."/>
            <person name="Eme L."/>
            <person name="Dacks J.B."/>
            <person name="Karnkowska A."/>
            <person name="Elias M."/>
            <person name="Hampl V."/>
        </authorList>
    </citation>
    <scope>NUCLEOTIDE SEQUENCE [LARGE SCALE GENOMIC DNA]</scope>
    <source>
        <strain evidence="4">NAU3</strain>
        <tissue evidence="4">Gut</tissue>
    </source>
</reference>
<evidence type="ECO:0000313" key="4">
    <source>
        <dbReference type="EMBL" id="KAK2945612.1"/>
    </source>
</evidence>
<accession>A0ABQ9X3T9</accession>
<feature type="chain" id="PRO_5046615851" evidence="3">
    <location>
        <begin position="19"/>
        <end position="1540"/>
    </location>
</feature>
<organism evidence="4 5">
    <name type="scientific">Blattamonas nauphoetae</name>
    <dbReference type="NCBI Taxonomy" id="2049346"/>
    <lineage>
        <taxon>Eukaryota</taxon>
        <taxon>Metamonada</taxon>
        <taxon>Preaxostyla</taxon>
        <taxon>Oxymonadida</taxon>
        <taxon>Blattamonas</taxon>
    </lineage>
</organism>
<keyword evidence="2" id="KW-0472">Membrane</keyword>